<dbReference type="InterPro" id="IPR046866">
    <property type="entry name" value="FapA_N"/>
</dbReference>
<dbReference type="InterPro" id="IPR005646">
    <property type="entry name" value="FapA"/>
</dbReference>
<evidence type="ECO:0000313" key="2">
    <source>
        <dbReference type="EMBL" id="BCJ85023.1"/>
    </source>
</evidence>
<dbReference type="SMART" id="SM01245">
    <property type="entry name" value="Jag_N"/>
    <property type="match status" value="1"/>
</dbReference>
<name>A0A7I8D4H8_9BACL</name>
<protein>
    <submittedName>
        <fullName evidence="2">Polymerase</fullName>
    </submittedName>
</protein>
<dbReference type="Proteomes" id="UP000593802">
    <property type="component" value="Chromosome"/>
</dbReference>
<proteinExistence type="predicted"/>
<evidence type="ECO:0000313" key="3">
    <source>
        <dbReference type="Proteomes" id="UP000593802"/>
    </source>
</evidence>
<reference evidence="2 3" key="1">
    <citation type="submission" date="2020-08" db="EMBL/GenBank/DDBJ databases">
        <title>Complete Genome Sequence of Effusibacillus dendaii Strain skT53, Isolated from Farmland soil.</title>
        <authorList>
            <person name="Konishi T."/>
            <person name="Kawasaki H."/>
        </authorList>
    </citation>
    <scope>NUCLEOTIDE SEQUENCE [LARGE SCALE GENOMIC DNA]</scope>
    <source>
        <strain evidence="3">skT53</strain>
    </source>
</reference>
<dbReference type="Gene3D" id="3.30.30.80">
    <property type="entry name" value="probable RNA-binding protein from clostridium symbiosum atcc 14940"/>
    <property type="match status" value="1"/>
</dbReference>
<feature type="domain" description="RNA-binding protein KhpB N-terminal" evidence="1">
    <location>
        <begin position="6"/>
        <end position="55"/>
    </location>
</feature>
<dbReference type="PANTHER" id="PTHR38032">
    <property type="entry name" value="POLYMERASE-RELATED"/>
    <property type="match status" value="1"/>
</dbReference>
<gene>
    <name evidence="2" type="ORF">skT53_00080</name>
</gene>
<dbReference type="AlphaFoldDB" id="A0A7I8D4H8"/>
<dbReference type="Pfam" id="PF03961">
    <property type="entry name" value="FapA"/>
    <property type="match status" value="1"/>
</dbReference>
<dbReference type="InterPro" id="IPR038247">
    <property type="entry name" value="Jag_N_dom_sf"/>
</dbReference>
<dbReference type="InterPro" id="IPR046865">
    <property type="entry name" value="FapA_b_solenoid"/>
</dbReference>
<accession>A0A7I8D4H8</accession>
<dbReference type="RefSeq" id="WP_200759198.1">
    <property type="nucleotide sequence ID" value="NZ_AP023366.1"/>
</dbReference>
<dbReference type="EMBL" id="AP023366">
    <property type="protein sequence ID" value="BCJ85023.1"/>
    <property type="molecule type" value="Genomic_DNA"/>
</dbReference>
<dbReference type="Pfam" id="PF20250">
    <property type="entry name" value="FapA_N"/>
    <property type="match status" value="1"/>
</dbReference>
<evidence type="ECO:0000259" key="1">
    <source>
        <dbReference type="SMART" id="SM01245"/>
    </source>
</evidence>
<dbReference type="Pfam" id="PF14804">
    <property type="entry name" value="Jag_N"/>
    <property type="match status" value="1"/>
</dbReference>
<sequence length="690" mass="76693">MLEGIVSYGKTVDEAVRKAAEQLKISTEEIDYEVVDSGYRSFFFYRPVVIQARIRESKIHSEQRYQDKVDRQSFSVQELDPAEANKENHAVDNEGTSVSRMYTPIPAKGTAWVKDGKVFCKNGEHQYALVTPCKGVTMTINGQVVTGTSIITEDDVIEIQIEKEMVDSEYTLTISDDKMQVLMEYVPGYCIVRELDDLPPSRDLVLSVTETKLVKPDLKELQVLEELKQLGVKFGVNYDEILSVCQSQEPVKSVVARGVEPIPGLDGGFEFFQTKRKQQKDQFTLSEKTDWKERFSLPTVHAGEVIGRPIPAKPGTPGKNVFGEVVPAPEVKEITILASEGTTLHGVDQKVVATSSGRVKVDERSNNTLCFSILPQYVHNGNVNFQSGNIRFRGDVYIIGHVEDGMTVEAGGNLHIAGRVSNAIVRTGGDAVITGSVVGSTIICGYSNLIWDKILPSFKAIRDDLILVIRAIKQLESNRSFSKSDLGKGGLQPLLRLLAENKFQDLPVRIREICSKVKSNKNGFDADTLKIMDFLEKAFLYYHPLVTKLEQLDSLVIYMDHVISAVEYDSNKKMNIQVQSLTNSSIMSAWNVKIDRFSYGSDIYCKGGLQVNETIRGGSIRSGEYVMAGEIGSSRGSHTEVDVMSSDGFIKADVVWADTILKVGGVATKLKDQEDRLHVRLNGKRELILR</sequence>
<dbReference type="KEGG" id="eff:skT53_00080"/>
<dbReference type="PANTHER" id="PTHR38032:SF1">
    <property type="entry name" value="RNA-BINDING PROTEIN KHPB N-TERMINAL DOMAIN-CONTAINING PROTEIN"/>
    <property type="match status" value="1"/>
</dbReference>
<dbReference type="InterPro" id="IPR032782">
    <property type="entry name" value="KhpB_N"/>
</dbReference>
<keyword evidence="3" id="KW-1185">Reference proteome</keyword>
<organism evidence="2 3">
    <name type="scientific">Effusibacillus dendaii</name>
    <dbReference type="NCBI Taxonomy" id="2743772"/>
    <lineage>
        <taxon>Bacteria</taxon>
        <taxon>Bacillati</taxon>
        <taxon>Bacillota</taxon>
        <taxon>Bacilli</taxon>
        <taxon>Bacillales</taxon>
        <taxon>Alicyclobacillaceae</taxon>
        <taxon>Effusibacillus</taxon>
    </lineage>
</organism>